<protein>
    <submittedName>
        <fullName evidence="2">Transposase family protein</fullName>
    </submittedName>
</protein>
<dbReference type="Proteomes" id="UP001600165">
    <property type="component" value="Unassembled WGS sequence"/>
</dbReference>
<dbReference type="RefSeq" id="WP_377968286.1">
    <property type="nucleotide sequence ID" value="NZ_JBHZOL010000127.1"/>
</dbReference>
<keyword evidence="3" id="KW-1185">Reference proteome</keyword>
<name>A0ABW6IM45_9CYAN</name>
<proteinExistence type="predicted"/>
<comment type="caution">
    <text evidence="2">The sequence shown here is derived from an EMBL/GenBank/DDBJ whole genome shotgun (WGS) entry which is preliminary data.</text>
</comment>
<evidence type="ECO:0000259" key="1">
    <source>
        <dbReference type="Pfam" id="PF14690"/>
    </source>
</evidence>
<gene>
    <name evidence="2" type="ORF">ACFVKH_20520</name>
</gene>
<dbReference type="Pfam" id="PF14690">
    <property type="entry name" value="Zn_ribbon_ISL3"/>
    <property type="match status" value="1"/>
</dbReference>
<evidence type="ECO:0000313" key="2">
    <source>
        <dbReference type="EMBL" id="MFE4108667.1"/>
    </source>
</evidence>
<dbReference type="EMBL" id="JBHZOL010000127">
    <property type="protein sequence ID" value="MFE4108667.1"/>
    <property type="molecule type" value="Genomic_DNA"/>
</dbReference>
<sequence length="114" mass="12979">MDIATTQPTAGCPCCQQSSHRIHSRYPRTLHDLNWADYGVTLHLTVRKFFCDVTICPQGIFTERLPQFCAPYARRTHRLNQYLIGLPSIWGGRPEPDRLSATVMGSVCTHCCER</sequence>
<evidence type="ECO:0000313" key="3">
    <source>
        <dbReference type="Proteomes" id="UP001600165"/>
    </source>
</evidence>
<reference evidence="2 3" key="1">
    <citation type="submission" date="2024-10" db="EMBL/GenBank/DDBJ databases">
        <authorList>
            <person name="Ratan Roy A."/>
            <person name="Morales Sandoval P.H."/>
            <person name="De Los Santos Villalobos S."/>
            <person name="Chakraborty S."/>
            <person name="Mukherjee J."/>
        </authorList>
    </citation>
    <scope>NUCLEOTIDE SEQUENCE [LARGE SCALE GENOMIC DNA]</scope>
    <source>
        <strain evidence="2 3">S1</strain>
    </source>
</reference>
<accession>A0ABW6IM45</accession>
<organism evidence="2 3">
    <name type="scientific">Almyronema epifaneia S1</name>
    <dbReference type="NCBI Taxonomy" id="2991925"/>
    <lineage>
        <taxon>Bacteria</taxon>
        <taxon>Bacillati</taxon>
        <taxon>Cyanobacteriota</taxon>
        <taxon>Cyanophyceae</taxon>
        <taxon>Nodosilineales</taxon>
        <taxon>Nodosilineaceae</taxon>
        <taxon>Almyronema</taxon>
        <taxon>Almyronema epifaneia</taxon>
    </lineage>
</organism>
<dbReference type="InterPro" id="IPR029261">
    <property type="entry name" value="Transposase_Znf"/>
</dbReference>
<feature type="domain" description="Transposase IS204/IS1001/IS1096/IS1165 zinc-finger" evidence="1">
    <location>
        <begin position="10"/>
        <end position="52"/>
    </location>
</feature>